<dbReference type="Gene3D" id="3.10.620.30">
    <property type="match status" value="1"/>
</dbReference>
<dbReference type="RefSeq" id="WP_117727146.1">
    <property type="nucleotide sequence ID" value="NZ_QRSU01000001.1"/>
</dbReference>
<gene>
    <name evidence="2" type="ORF">DXB80_01625</name>
</gene>
<feature type="transmembrane region" description="Helical" evidence="1">
    <location>
        <begin position="7"/>
        <end position="26"/>
    </location>
</feature>
<organism evidence="2 3">
    <name type="scientific">Segatella copri</name>
    <dbReference type="NCBI Taxonomy" id="165179"/>
    <lineage>
        <taxon>Bacteria</taxon>
        <taxon>Pseudomonadati</taxon>
        <taxon>Bacteroidota</taxon>
        <taxon>Bacteroidia</taxon>
        <taxon>Bacteroidales</taxon>
        <taxon>Prevotellaceae</taxon>
        <taxon>Segatella</taxon>
    </lineage>
</organism>
<accession>A0AA92TI75</accession>
<protein>
    <submittedName>
        <fullName evidence="2">Transglutaminase domain-containing protein</fullName>
    </submittedName>
</protein>
<proteinExistence type="predicted"/>
<reference evidence="2 3" key="1">
    <citation type="submission" date="2018-08" db="EMBL/GenBank/DDBJ databases">
        <title>A genome reference for cultivated species of the human gut microbiota.</title>
        <authorList>
            <person name="Zou Y."/>
            <person name="Xue W."/>
            <person name="Luo G."/>
        </authorList>
    </citation>
    <scope>NUCLEOTIDE SEQUENCE [LARGE SCALE GENOMIC DNA]</scope>
    <source>
        <strain evidence="2 3">OM06-11</strain>
    </source>
</reference>
<dbReference type="SUPFAM" id="SSF54001">
    <property type="entry name" value="Cysteine proteinases"/>
    <property type="match status" value="1"/>
</dbReference>
<dbReference type="InterPro" id="IPR038765">
    <property type="entry name" value="Papain-like_cys_pep_sf"/>
</dbReference>
<keyword evidence="1" id="KW-1133">Transmembrane helix</keyword>
<keyword evidence="1" id="KW-0812">Transmembrane</keyword>
<name>A0AA92TI75_9BACT</name>
<dbReference type="Proteomes" id="UP000261245">
    <property type="component" value="Unassembled WGS sequence"/>
</dbReference>
<evidence type="ECO:0000313" key="2">
    <source>
        <dbReference type="EMBL" id="RGN12667.1"/>
    </source>
</evidence>
<sequence length="311" mass="36143">MKQVEESILGILLIAVATLLLARFVFNKQVEAYLCNSLKNEMVEKLKDAGKYVPDTTSYHFAYQKDSVQSQKIREYFKLDTVVSSTMPTWDKAISLARFVAENIPHANQKINPKRRNAIDLWKYTRSIEPAFNCRLHSILLHELLLSEGIVNRFVTCHPADSEDSDCHVVNLVWLPELQKWAMLDSDMNAWAEDEKGTPLSLAEMRERYIDGREIVYRPLLNSDNDFVYYRAYWSKNLYWFDTWETTGYGREDNNPAYRNNNRHIVLVPSGFKGFELPDHSVLTTDASRFWAAPQNISNCHLLDLPQEQIQ</sequence>
<dbReference type="EMBL" id="QSUC01000002">
    <property type="protein sequence ID" value="RGN12667.1"/>
    <property type="molecule type" value="Genomic_DNA"/>
</dbReference>
<dbReference type="AlphaFoldDB" id="A0AA92TI75"/>
<evidence type="ECO:0000313" key="3">
    <source>
        <dbReference type="Proteomes" id="UP000261245"/>
    </source>
</evidence>
<keyword evidence="1" id="KW-0472">Membrane</keyword>
<comment type="caution">
    <text evidence="2">The sequence shown here is derived from an EMBL/GenBank/DDBJ whole genome shotgun (WGS) entry which is preliminary data.</text>
</comment>
<evidence type="ECO:0000256" key="1">
    <source>
        <dbReference type="SAM" id="Phobius"/>
    </source>
</evidence>